<evidence type="ECO:0000313" key="2">
    <source>
        <dbReference type="Proteomes" id="UP000008312"/>
    </source>
</evidence>
<evidence type="ECO:0000313" key="1">
    <source>
        <dbReference type="EMBL" id="CBK21847.2"/>
    </source>
</evidence>
<accession>D8M1A8</accession>
<reference evidence="1" key="1">
    <citation type="submission" date="2010-02" db="EMBL/GenBank/DDBJ databases">
        <title>Sequencing and annotation of the Blastocystis hominis genome.</title>
        <authorList>
            <person name="Wincker P."/>
        </authorList>
    </citation>
    <scope>NUCLEOTIDE SEQUENCE</scope>
    <source>
        <strain evidence="1">Singapore isolate B</strain>
    </source>
</reference>
<organism evidence="1">
    <name type="scientific">Blastocystis hominis</name>
    <dbReference type="NCBI Taxonomy" id="12968"/>
    <lineage>
        <taxon>Eukaryota</taxon>
        <taxon>Sar</taxon>
        <taxon>Stramenopiles</taxon>
        <taxon>Bigyra</taxon>
        <taxon>Opalozoa</taxon>
        <taxon>Opalinata</taxon>
        <taxon>Blastocystidae</taxon>
        <taxon>Blastocystis</taxon>
    </lineage>
</organism>
<dbReference type="EMBL" id="FN668645">
    <property type="protein sequence ID" value="CBK21847.2"/>
    <property type="molecule type" value="Genomic_DNA"/>
</dbReference>
<protein>
    <submittedName>
        <fullName evidence="1">Uncharacterized protein</fullName>
    </submittedName>
</protein>
<keyword evidence="2" id="KW-1185">Reference proteome</keyword>
<dbReference type="InParanoid" id="D8M1A8"/>
<dbReference type="AlphaFoldDB" id="D8M1A8"/>
<sequence length="106" mass="11892">MVFLQSKSEFALADDPANQPVDEVDAALSQQLNGFVRQAVRQINHPEEMIVSVNQRHYLFYSIAEYVAGLQVYEKEAGREEVVLPPLLEGSIVAMEQSINLNECIV</sequence>
<dbReference type="GeneID" id="24919168"/>
<dbReference type="RefSeq" id="XP_012895895.1">
    <property type="nucleotide sequence ID" value="XM_013040441.1"/>
</dbReference>
<name>D8M1A8_BLAHO</name>
<gene>
    <name evidence="1" type="ORF">GSBLH_T00001950001</name>
</gene>
<dbReference type="Proteomes" id="UP000008312">
    <property type="component" value="Unassembled WGS sequence"/>
</dbReference>
<proteinExistence type="predicted"/>